<dbReference type="InterPro" id="IPR027443">
    <property type="entry name" value="IPNS-like_sf"/>
</dbReference>
<dbReference type="AlphaFoldDB" id="A0A0B8N455"/>
<gene>
    <name evidence="2" type="ORF">TCE0_038r12678</name>
</gene>
<feature type="signal peptide" evidence="1">
    <location>
        <begin position="1"/>
        <end position="19"/>
    </location>
</feature>
<dbReference type="PANTHER" id="PTHR30613">
    <property type="entry name" value="UNCHARACTERIZED PROTEIN YBIU-RELATED"/>
    <property type="match status" value="1"/>
</dbReference>
<dbReference type="Proteomes" id="UP000053095">
    <property type="component" value="Unassembled WGS sequence"/>
</dbReference>
<evidence type="ECO:0000313" key="2">
    <source>
        <dbReference type="EMBL" id="GAM40375.1"/>
    </source>
</evidence>
<sequence>MKFVTLTNVSLLLLGAAVAEPIVYMIRHGEKPSDGSDGLSAEGEERAQCLTTVFGPSSSYNIGYILAEQPKSDGSRERPYETVEPLAEELGLTVDTSCDKTDEKCVKKAVEAYDGDGNILICWEHNELTLIAEKLGVDDAPDYPDDDFGQIWTLPYPWDTITAITDENCAGLGQEQDMTESWFRLLESLREEVKKIKALGSDVIPSITYKDIENGTLTEEQLNEIRHRGSVVIRGVVSKETALEYKQKAREYIAANKGRVNAFPKDDPAVYELYWTPSQVHARAHPSMINTQKFLTKLWYSSNPLSQISTSNPLMYADRFRIRNPGDAKFALGPHSDGGSLERWEDPEYRRCYSKILEGKWEEYDPFDANHRILAHQDLYNGAGACSMFRFFQGWLSMSSTGPGEGTLKICPLLKHATAYLMLRPFMTTGSIQALNAEFPGSVPSACQEYNNETHPDLDLANTMCSVPHVEPGDYVAWHCDSIHSVDKEHHGKGDSSVLYIPVCPMTLPNVQYLVKQREAALKYSPPPDFPGAGGVGEQGFTDQLDWNTVSIEGLQAMGMGSKPWNIDMSMSDGEKAVVEAANRKCFS</sequence>
<dbReference type="Pfam" id="PF07350">
    <property type="entry name" value="Gig2-like"/>
    <property type="match status" value="1"/>
</dbReference>
<dbReference type="InterPro" id="IPR010856">
    <property type="entry name" value="Gig2-like"/>
</dbReference>
<feature type="chain" id="PRO_5002138738" description="DUF1479 domain protein" evidence="1">
    <location>
        <begin position="20"/>
        <end position="588"/>
    </location>
</feature>
<organism evidence="2 3">
    <name type="scientific">Talaromyces pinophilus</name>
    <name type="common">Penicillium pinophilum</name>
    <dbReference type="NCBI Taxonomy" id="128442"/>
    <lineage>
        <taxon>Eukaryota</taxon>
        <taxon>Fungi</taxon>
        <taxon>Dikarya</taxon>
        <taxon>Ascomycota</taxon>
        <taxon>Pezizomycotina</taxon>
        <taxon>Eurotiomycetes</taxon>
        <taxon>Eurotiomycetidae</taxon>
        <taxon>Eurotiales</taxon>
        <taxon>Trichocomaceae</taxon>
        <taxon>Talaromyces</taxon>
        <taxon>Talaromyces sect. Talaromyces</taxon>
    </lineage>
</organism>
<protein>
    <recommendedName>
        <fullName evidence="4">DUF1479 domain protein</fullName>
    </recommendedName>
</protein>
<proteinExistence type="predicted"/>
<dbReference type="EMBL" id="DF933834">
    <property type="protein sequence ID" value="GAM40375.1"/>
    <property type="molecule type" value="Genomic_DNA"/>
</dbReference>
<keyword evidence="3" id="KW-1185">Reference proteome</keyword>
<accession>A0A0B8N455</accession>
<dbReference type="SUPFAM" id="SSF51197">
    <property type="entry name" value="Clavaminate synthase-like"/>
    <property type="match status" value="1"/>
</dbReference>
<keyword evidence="1" id="KW-0732">Signal</keyword>
<evidence type="ECO:0000256" key="1">
    <source>
        <dbReference type="SAM" id="SignalP"/>
    </source>
</evidence>
<evidence type="ECO:0008006" key="4">
    <source>
        <dbReference type="Google" id="ProtNLM"/>
    </source>
</evidence>
<evidence type="ECO:0000313" key="3">
    <source>
        <dbReference type="Proteomes" id="UP000053095"/>
    </source>
</evidence>
<dbReference type="PANTHER" id="PTHR30613:SF1">
    <property type="entry name" value="DUF1479 DOMAIN PROTEIN (AFU_ORTHOLOGUE AFUA_5G09280)"/>
    <property type="match status" value="1"/>
</dbReference>
<name>A0A0B8N455_TALPI</name>
<reference evidence="3" key="1">
    <citation type="journal article" date="2015" name="Genome Announc.">
        <title>Draft genome sequence of Talaromyces cellulolyticus strain Y-94, a source of lignocellulosic biomass-degrading enzymes.</title>
        <authorList>
            <person name="Fujii T."/>
            <person name="Koike H."/>
            <person name="Sawayama S."/>
            <person name="Yano S."/>
            <person name="Inoue H."/>
        </authorList>
    </citation>
    <scope>NUCLEOTIDE SEQUENCE [LARGE SCALE GENOMIC DNA]</scope>
    <source>
        <strain evidence="3">Y-94</strain>
    </source>
</reference>
<dbReference type="Gene3D" id="2.60.120.330">
    <property type="entry name" value="B-lactam Antibiotic, Isopenicillin N Synthase, Chain"/>
    <property type="match status" value="1"/>
</dbReference>